<organism evidence="2 3">
    <name type="scientific">Pontibacter qinzhouensis</name>
    <dbReference type="NCBI Taxonomy" id="2603253"/>
    <lineage>
        <taxon>Bacteria</taxon>
        <taxon>Pseudomonadati</taxon>
        <taxon>Bacteroidota</taxon>
        <taxon>Cytophagia</taxon>
        <taxon>Cytophagales</taxon>
        <taxon>Hymenobacteraceae</taxon>
        <taxon>Pontibacter</taxon>
    </lineage>
</organism>
<proteinExistence type="predicted"/>
<dbReference type="InterPro" id="IPR012340">
    <property type="entry name" value="NA-bd_OB-fold"/>
</dbReference>
<feature type="transmembrane region" description="Helical" evidence="1">
    <location>
        <begin position="57"/>
        <end position="75"/>
    </location>
</feature>
<feature type="transmembrane region" description="Helical" evidence="1">
    <location>
        <begin position="32"/>
        <end position="51"/>
    </location>
</feature>
<evidence type="ECO:0000256" key="1">
    <source>
        <dbReference type="SAM" id="Phobius"/>
    </source>
</evidence>
<dbReference type="AlphaFoldDB" id="A0A5C8KFC5"/>
<gene>
    <name evidence="2" type="ORF">FVR03_00350</name>
</gene>
<dbReference type="OrthoDB" id="1120520at2"/>
<keyword evidence="1" id="KW-0812">Transmembrane</keyword>
<dbReference type="RefSeq" id="WP_147919763.1">
    <property type="nucleotide sequence ID" value="NZ_VRTY01000001.1"/>
</dbReference>
<feature type="transmembrane region" description="Helical" evidence="1">
    <location>
        <begin position="6"/>
        <end position="25"/>
    </location>
</feature>
<keyword evidence="1" id="KW-0472">Membrane</keyword>
<dbReference type="EMBL" id="VRTY01000001">
    <property type="protein sequence ID" value="TXK52859.1"/>
    <property type="molecule type" value="Genomic_DNA"/>
</dbReference>
<evidence type="ECO:0008006" key="4">
    <source>
        <dbReference type="Google" id="ProtNLM"/>
    </source>
</evidence>
<dbReference type="Gene3D" id="2.40.50.140">
    <property type="entry name" value="Nucleic acid-binding proteins"/>
    <property type="match status" value="1"/>
</dbReference>
<dbReference type="Proteomes" id="UP000321926">
    <property type="component" value="Unassembled WGS sequence"/>
</dbReference>
<evidence type="ECO:0000313" key="2">
    <source>
        <dbReference type="EMBL" id="TXK52859.1"/>
    </source>
</evidence>
<keyword evidence="3" id="KW-1185">Reference proteome</keyword>
<reference evidence="2 3" key="1">
    <citation type="submission" date="2019-08" db="EMBL/GenBank/DDBJ databases">
        <authorList>
            <person name="Shi S."/>
        </authorList>
    </citation>
    <scope>NUCLEOTIDE SEQUENCE [LARGE SCALE GENOMIC DNA]</scope>
    <source>
        <strain evidence="2 3">GY10130</strain>
    </source>
</reference>
<dbReference type="InterPro" id="IPR052165">
    <property type="entry name" value="Membrane_assoc_protease"/>
</dbReference>
<dbReference type="PANTHER" id="PTHR33507:SF3">
    <property type="entry name" value="INNER MEMBRANE PROTEIN YBBJ"/>
    <property type="match status" value="1"/>
</dbReference>
<keyword evidence="1" id="KW-1133">Transmembrane helix</keyword>
<comment type="caution">
    <text evidence="2">The sequence shown here is derived from an EMBL/GenBank/DDBJ whole genome shotgun (WGS) entry which is preliminary data.</text>
</comment>
<sequence length="157" mass="16757">MVLDWVTVILLIGIGLVLIIVELIFIPGTTIVGVLGFALAAIGIWIGYVALGTTIGHIVLALSVLASGVAVFYSFRNDAWSRFALKGSISGKVNDDVLHTLHVGDTGKTVSALRPQGTAIFQEQHFEVQTQGEFIDSNAAIRIITLTANKIIVEEIS</sequence>
<accession>A0A5C8KFC5</accession>
<protein>
    <recommendedName>
        <fullName evidence="4">NfeD-like C-terminal domain-containing protein</fullName>
    </recommendedName>
</protein>
<evidence type="ECO:0000313" key="3">
    <source>
        <dbReference type="Proteomes" id="UP000321926"/>
    </source>
</evidence>
<name>A0A5C8KFC5_9BACT</name>
<dbReference type="PANTHER" id="PTHR33507">
    <property type="entry name" value="INNER MEMBRANE PROTEIN YBBJ"/>
    <property type="match status" value="1"/>
</dbReference>
<dbReference type="GO" id="GO:0005886">
    <property type="term" value="C:plasma membrane"/>
    <property type="evidence" value="ECO:0007669"/>
    <property type="project" value="TreeGrafter"/>
</dbReference>